<keyword evidence="5" id="KW-0732">Signal</keyword>
<evidence type="ECO:0000259" key="6">
    <source>
        <dbReference type="SMART" id="SM01117"/>
    </source>
</evidence>
<dbReference type="InParanoid" id="A0A673BKL7"/>
<organism evidence="7 8">
    <name type="scientific">Sphaeramia orbicularis</name>
    <name type="common">orbiculate cardinalfish</name>
    <dbReference type="NCBI Taxonomy" id="375764"/>
    <lineage>
        <taxon>Eukaryota</taxon>
        <taxon>Metazoa</taxon>
        <taxon>Chordata</taxon>
        <taxon>Craniata</taxon>
        <taxon>Vertebrata</taxon>
        <taxon>Euteleostomi</taxon>
        <taxon>Actinopterygii</taxon>
        <taxon>Neopterygii</taxon>
        <taxon>Teleostei</taxon>
        <taxon>Neoteleostei</taxon>
        <taxon>Acanthomorphata</taxon>
        <taxon>Gobiaria</taxon>
        <taxon>Kurtiformes</taxon>
        <taxon>Apogonoidei</taxon>
        <taxon>Apogonidae</taxon>
        <taxon>Apogoninae</taxon>
        <taxon>Sphaeramia</taxon>
    </lineage>
</organism>
<protein>
    <recommendedName>
        <fullName evidence="3">Neuferricin</fullName>
    </recommendedName>
    <alternativeName>
        <fullName evidence="4">Cytochrome b5 domain-containing protein 2</fullName>
    </alternativeName>
</protein>
<reference evidence="7" key="1">
    <citation type="submission" date="2019-06" db="EMBL/GenBank/DDBJ databases">
        <authorList>
            <consortium name="Wellcome Sanger Institute Data Sharing"/>
        </authorList>
    </citation>
    <scope>NUCLEOTIDE SEQUENCE [LARGE SCALE GENOMIC DNA]</scope>
</reference>
<comment type="function">
    <text evidence="1">Heme-binding protein which promotes neuronal but not astrocyte differentiation.</text>
</comment>
<dbReference type="GO" id="GO:0012505">
    <property type="term" value="C:endomembrane system"/>
    <property type="evidence" value="ECO:0007669"/>
    <property type="project" value="TreeGrafter"/>
</dbReference>
<proteinExistence type="inferred from homology"/>
<dbReference type="OrthoDB" id="10257697at2759"/>
<dbReference type="Proteomes" id="UP000472271">
    <property type="component" value="Chromosome 14"/>
</dbReference>
<accession>A0A673BKL7</accession>
<dbReference type="Ensembl" id="ENSSORT00005044275.1">
    <property type="protein sequence ID" value="ENSSORP00005043181.1"/>
    <property type="gene ID" value="ENSSORG00005019970.1"/>
</dbReference>
<evidence type="ECO:0000256" key="4">
    <source>
        <dbReference type="ARBA" id="ARBA00042241"/>
    </source>
</evidence>
<dbReference type="PANTHER" id="PTHR10281:SF4">
    <property type="entry name" value="NEUFERRICIN"/>
    <property type="match status" value="1"/>
</dbReference>
<evidence type="ECO:0000256" key="3">
    <source>
        <dbReference type="ARBA" id="ARBA00039568"/>
    </source>
</evidence>
<evidence type="ECO:0000313" key="8">
    <source>
        <dbReference type="Proteomes" id="UP000472271"/>
    </source>
</evidence>
<evidence type="ECO:0000256" key="5">
    <source>
        <dbReference type="SAM" id="SignalP"/>
    </source>
</evidence>
<gene>
    <name evidence="7" type="primary">LOC115432375</name>
</gene>
<comment type="similarity">
    <text evidence="2">Belongs to the cytochrome b5 family. MAPR subfamily.</text>
</comment>
<dbReference type="InterPro" id="IPR001199">
    <property type="entry name" value="Cyt_B5-like_heme/steroid-bd"/>
</dbReference>
<feature type="chain" id="PRO_5025427955" description="Neuferricin" evidence="5">
    <location>
        <begin position="25"/>
        <end position="249"/>
    </location>
</feature>
<sequence>MFSLVLVSALSVLLTVFFIPRQWSESEWFGNESADLRLLSSSDLKQYGGEEGSRGLYLALLGQVFDVHRGHKHYGPGGAYHCMAGKDASLSFITGDFTDTGLTDDVSSLSPVQLVSLYDWLDFYHREYRHVGFVIGRFYSEAGHPTETLQQVEASAAEGRRLKVQAEAEKVQFPPCNSEWSSTSGGRVWCSTRSGGVERDWTGVPRRFFAPGSSSARCVCVKDPSENDAHLKEYDGCPSHSHSCHLEDS</sequence>
<evidence type="ECO:0000256" key="1">
    <source>
        <dbReference type="ARBA" id="ARBA00037690"/>
    </source>
</evidence>
<dbReference type="FunCoup" id="A0A673BKL7">
    <property type="interactions" value="1258"/>
</dbReference>
<dbReference type="Gene3D" id="3.10.120.10">
    <property type="entry name" value="Cytochrome b5-like heme/steroid binding domain"/>
    <property type="match status" value="1"/>
</dbReference>
<dbReference type="AlphaFoldDB" id="A0A673BKL7"/>
<dbReference type="Pfam" id="PF00173">
    <property type="entry name" value="Cyt-b5"/>
    <property type="match status" value="1"/>
</dbReference>
<dbReference type="InterPro" id="IPR036400">
    <property type="entry name" value="Cyt_B5-like_heme/steroid_sf"/>
</dbReference>
<dbReference type="GO" id="GO:0016020">
    <property type="term" value="C:membrane"/>
    <property type="evidence" value="ECO:0007669"/>
    <property type="project" value="TreeGrafter"/>
</dbReference>
<keyword evidence="8" id="KW-1185">Reference proteome</keyword>
<feature type="domain" description="Cytochrome b5 heme-binding" evidence="6">
    <location>
        <begin position="39"/>
        <end position="135"/>
    </location>
</feature>
<reference evidence="7" key="2">
    <citation type="submission" date="2025-08" db="UniProtKB">
        <authorList>
            <consortium name="Ensembl"/>
        </authorList>
    </citation>
    <scope>IDENTIFICATION</scope>
</reference>
<name>A0A673BKL7_9TELE</name>
<reference evidence="7" key="3">
    <citation type="submission" date="2025-09" db="UniProtKB">
        <authorList>
            <consortium name="Ensembl"/>
        </authorList>
    </citation>
    <scope>IDENTIFICATION</scope>
</reference>
<dbReference type="RefSeq" id="XP_030009066.1">
    <property type="nucleotide sequence ID" value="XM_030153206.1"/>
</dbReference>
<feature type="signal peptide" evidence="5">
    <location>
        <begin position="1"/>
        <end position="24"/>
    </location>
</feature>
<dbReference type="SMART" id="SM01117">
    <property type="entry name" value="Cyt-b5"/>
    <property type="match status" value="1"/>
</dbReference>
<evidence type="ECO:0000313" key="7">
    <source>
        <dbReference type="Ensembl" id="ENSSORP00005043181.1"/>
    </source>
</evidence>
<dbReference type="SUPFAM" id="SSF55856">
    <property type="entry name" value="Cytochrome b5-like heme/steroid binding domain"/>
    <property type="match status" value="1"/>
</dbReference>
<dbReference type="InterPro" id="IPR050577">
    <property type="entry name" value="MAPR/NEUFC/NENF-like"/>
</dbReference>
<evidence type="ECO:0000256" key="2">
    <source>
        <dbReference type="ARBA" id="ARBA00038357"/>
    </source>
</evidence>
<dbReference type="PANTHER" id="PTHR10281">
    <property type="entry name" value="MEMBRANE-ASSOCIATED PROGESTERONE RECEPTOR COMPONENT-RELATED"/>
    <property type="match status" value="1"/>
</dbReference>
<dbReference type="GeneID" id="115432375"/>
<dbReference type="CTD" id="124936"/>